<name>A0A6A6CAW4_ZASCE</name>
<feature type="chain" id="PRO_5025444270" evidence="1">
    <location>
        <begin position="20"/>
        <end position="146"/>
    </location>
</feature>
<evidence type="ECO:0000313" key="2">
    <source>
        <dbReference type="EMBL" id="KAF2164181.1"/>
    </source>
</evidence>
<proteinExistence type="predicted"/>
<sequence length="146" mass="15600">MKFSITGLSITLCAALVGASPMPSDEVDGADTVDENIHIEMRVYSFGGCLRENTQGTGVRDGARWAVSEQACQSVTNAGSVWPTIIVPPDTCPCFPIAWSGTNCHGEKWVLDEGMCNSRLFGSLSVECFPAEGPCPPPLPWPPKLN</sequence>
<dbReference type="GeneID" id="54566702"/>
<gene>
    <name evidence="2" type="ORF">M409DRAFT_56879</name>
</gene>
<dbReference type="Proteomes" id="UP000799537">
    <property type="component" value="Unassembled WGS sequence"/>
</dbReference>
<organism evidence="2 3">
    <name type="scientific">Zasmidium cellare ATCC 36951</name>
    <dbReference type="NCBI Taxonomy" id="1080233"/>
    <lineage>
        <taxon>Eukaryota</taxon>
        <taxon>Fungi</taxon>
        <taxon>Dikarya</taxon>
        <taxon>Ascomycota</taxon>
        <taxon>Pezizomycotina</taxon>
        <taxon>Dothideomycetes</taxon>
        <taxon>Dothideomycetidae</taxon>
        <taxon>Mycosphaerellales</taxon>
        <taxon>Mycosphaerellaceae</taxon>
        <taxon>Zasmidium</taxon>
    </lineage>
</organism>
<evidence type="ECO:0000313" key="3">
    <source>
        <dbReference type="Proteomes" id="UP000799537"/>
    </source>
</evidence>
<dbReference type="RefSeq" id="XP_033665070.1">
    <property type="nucleotide sequence ID" value="XM_033813430.1"/>
</dbReference>
<reference evidence="2" key="1">
    <citation type="journal article" date="2020" name="Stud. Mycol.">
        <title>101 Dothideomycetes genomes: a test case for predicting lifestyles and emergence of pathogens.</title>
        <authorList>
            <person name="Haridas S."/>
            <person name="Albert R."/>
            <person name="Binder M."/>
            <person name="Bloem J."/>
            <person name="Labutti K."/>
            <person name="Salamov A."/>
            <person name="Andreopoulos B."/>
            <person name="Baker S."/>
            <person name="Barry K."/>
            <person name="Bills G."/>
            <person name="Bluhm B."/>
            <person name="Cannon C."/>
            <person name="Castanera R."/>
            <person name="Culley D."/>
            <person name="Daum C."/>
            <person name="Ezra D."/>
            <person name="Gonzalez J."/>
            <person name="Henrissat B."/>
            <person name="Kuo A."/>
            <person name="Liang C."/>
            <person name="Lipzen A."/>
            <person name="Lutzoni F."/>
            <person name="Magnuson J."/>
            <person name="Mondo S."/>
            <person name="Nolan M."/>
            <person name="Ohm R."/>
            <person name="Pangilinan J."/>
            <person name="Park H.-J."/>
            <person name="Ramirez L."/>
            <person name="Alfaro M."/>
            <person name="Sun H."/>
            <person name="Tritt A."/>
            <person name="Yoshinaga Y."/>
            <person name="Zwiers L.-H."/>
            <person name="Turgeon B."/>
            <person name="Goodwin S."/>
            <person name="Spatafora J."/>
            <person name="Crous P."/>
            <person name="Grigoriev I."/>
        </authorList>
    </citation>
    <scope>NUCLEOTIDE SEQUENCE</scope>
    <source>
        <strain evidence="2">ATCC 36951</strain>
    </source>
</reference>
<keyword evidence="1" id="KW-0732">Signal</keyword>
<feature type="signal peptide" evidence="1">
    <location>
        <begin position="1"/>
        <end position="19"/>
    </location>
</feature>
<dbReference type="EMBL" id="ML993605">
    <property type="protein sequence ID" value="KAF2164181.1"/>
    <property type="molecule type" value="Genomic_DNA"/>
</dbReference>
<evidence type="ECO:0000256" key="1">
    <source>
        <dbReference type="SAM" id="SignalP"/>
    </source>
</evidence>
<protein>
    <submittedName>
        <fullName evidence="2">Uncharacterized protein</fullName>
    </submittedName>
</protein>
<keyword evidence="3" id="KW-1185">Reference proteome</keyword>
<accession>A0A6A6CAW4</accession>
<dbReference type="AlphaFoldDB" id="A0A6A6CAW4"/>